<feature type="transmembrane region" description="Helical" evidence="1">
    <location>
        <begin position="189"/>
        <end position="211"/>
    </location>
</feature>
<dbReference type="GeneID" id="302996917"/>
<protein>
    <recommendedName>
        <fullName evidence="2">Sulfatase-modifying factor enzyme-like domain-containing protein</fullName>
    </recommendedName>
</protein>
<dbReference type="InterPro" id="IPR035897">
    <property type="entry name" value="Toll_tir_struct_dom_sf"/>
</dbReference>
<dbReference type="SUPFAM" id="SSF56436">
    <property type="entry name" value="C-type lectin-like"/>
    <property type="match status" value="1"/>
</dbReference>
<feature type="domain" description="Sulfatase-modifying factor enzyme-like" evidence="2">
    <location>
        <begin position="256"/>
        <end position="486"/>
    </location>
</feature>
<dbReference type="SUPFAM" id="SSF52200">
    <property type="entry name" value="Toll/Interleukin receptor TIR domain"/>
    <property type="match status" value="1"/>
</dbReference>
<keyword evidence="1" id="KW-0472">Membrane</keyword>
<dbReference type="GO" id="GO:0120147">
    <property type="term" value="F:formylglycine-generating oxidase activity"/>
    <property type="evidence" value="ECO:0007669"/>
    <property type="project" value="TreeGrafter"/>
</dbReference>
<dbReference type="InterPro" id="IPR051043">
    <property type="entry name" value="Sulfatase_Mod_Factor_Kinase"/>
</dbReference>
<dbReference type="Gene3D" id="3.90.1580.10">
    <property type="entry name" value="paralog of FGE (formylglycine-generating enzyme)"/>
    <property type="match status" value="1"/>
</dbReference>
<dbReference type="OrthoDB" id="9768004at2"/>
<evidence type="ECO:0000313" key="3">
    <source>
        <dbReference type="EMBL" id="TFH69770.1"/>
    </source>
</evidence>
<name>A0A4Y8UM78_9BACT</name>
<comment type="caution">
    <text evidence="3">The sequence shown here is derived from an EMBL/GenBank/DDBJ whole genome shotgun (WGS) entry which is preliminary data.</text>
</comment>
<proteinExistence type="predicted"/>
<evidence type="ECO:0000259" key="2">
    <source>
        <dbReference type="Pfam" id="PF03781"/>
    </source>
</evidence>
<reference evidence="3 4" key="1">
    <citation type="submission" date="2019-02" db="EMBL/GenBank/DDBJ databases">
        <title>Draft Genome Sequence of the Prevotella sp. BCRC 81118, Isolated from Human Feces.</title>
        <authorList>
            <person name="Huang C.-H."/>
        </authorList>
    </citation>
    <scope>NUCLEOTIDE SEQUENCE [LARGE SCALE GENOMIC DNA]</scope>
    <source>
        <strain evidence="3 4">BCRC 81118</strain>
    </source>
</reference>
<dbReference type="Proteomes" id="UP000297872">
    <property type="component" value="Unassembled WGS sequence"/>
</dbReference>
<dbReference type="Pfam" id="PF03781">
    <property type="entry name" value="FGE-sulfatase"/>
    <property type="match status" value="1"/>
</dbReference>
<dbReference type="InterPro" id="IPR005532">
    <property type="entry name" value="SUMF_dom"/>
</dbReference>
<keyword evidence="4" id="KW-1185">Reference proteome</keyword>
<sequence>MSNKYDIFISYRRKDAGDKAEHLKDLLEPYYKGRISFDRENLTGKFNVQLIERIDHVKDFLLVIGKNSLCYNNEDKSKESIAFYNELTSLSQDAFARRINELGPDANIDYVRIEIGRALRRHDLHIIPVVPERSQDFNFAALDLPSDMAGIKAYEAVFYSESPDALFKDVVPKVRKHLKSKSDFIYKKICFAVILFLFIISFVGMSGWFHYQKAQLEHSRVALIDSLDMKYKNFNPNFNPNISIEKLHAVQDILEKMEFVEGGSFMMGPSLLSNGTYSEDVEEDLETPPIKQTVTSFYMGRYEVTTFQWCKIMEEDFDEKDALLPKTNISLSECQAFCDSLYNLTGISFCVPTESEWEYAARGGNMPEGTIYAGSNNIKEVAWYKENSSVKPYICDATNSGMHCNSCNLFDMSGNVSEWCLWTDSIHRLYKDMATQKVTISDVIYNKNNSIIRGGNYMSEPYELTVYHREVSDKNQKSPNIGLRIIFKK</sequence>
<dbReference type="PANTHER" id="PTHR23150:SF19">
    <property type="entry name" value="FORMYLGLYCINE-GENERATING ENZYME"/>
    <property type="match status" value="1"/>
</dbReference>
<dbReference type="InterPro" id="IPR016187">
    <property type="entry name" value="CTDL_fold"/>
</dbReference>
<keyword evidence="1" id="KW-1133">Transmembrane helix</keyword>
<dbReference type="EMBL" id="SGVY01000091">
    <property type="protein sequence ID" value="TFH69770.1"/>
    <property type="molecule type" value="Genomic_DNA"/>
</dbReference>
<dbReference type="InterPro" id="IPR042095">
    <property type="entry name" value="SUMF_sf"/>
</dbReference>
<dbReference type="RefSeq" id="WP_118119630.1">
    <property type="nucleotide sequence ID" value="NZ_SGVY01000091.1"/>
</dbReference>
<evidence type="ECO:0000256" key="1">
    <source>
        <dbReference type="SAM" id="Phobius"/>
    </source>
</evidence>
<organism evidence="3 4">
    <name type="scientific">Segatella hominis</name>
    <dbReference type="NCBI Taxonomy" id="2518605"/>
    <lineage>
        <taxon>Bacteria</taxon>
        <taxon>Pseudomonadati</taxon>
        <taxon>Bacteroidota</taxon>
        <taxon>Bacteroidia</taxon>
        <taxon>Bacteroidales</taxon>
        <taxon>Prevotellaceae</taxon>
        <taxon>Segatella</taxon>
    </lineage>
</organism>
<accession>A0A4Y8UM78</accession>
<dbReference type="AlphaFoldDB" id="A0A4Y8UM78"/>
<dbReference type="PANTHER" id="PTHR23150">
    <property type="entry name" value="SULFATASE MODIFYING FACTOR 1, 2"/>
    <property type="match status" value="1"/>
</dbReference>
<evidence type="ECO:0000313" key="4">
    <source>
        <dbReference type="Proteomes" id="UP000297872"/>
    </source>
</evidence>
<dbReference type="Gene3D" id="3.40.50.10140">
    <property type="entry name" value="Toll/interleukin-1 receptor homology (TIR) domain"/>
    <property type="match status" value="1"/>
</dbReference>
<gene>
    <name evidence="3" type="ORF">EXN75_16815</name>
</gene>
<keyword evidence="1" id="KW-0812">Transmembrane</keyword>